<dbReference type="OrthoDB" id="1903830at2"/>
<dbReference type="Gene3D" id="2.40.50.230">
    <property type="entry name" value="Gp5 N-terminal domain"/>
    <property type="match status" value="1"/>
</dbReference>
<dbReference type="Pfam" id="PF18946">
    <property type="entry name" value="Apex"/>
    <property type="match status" value="1"/>
</dbReference>
<dbReference type="AlphaFoldDB" id="A0A542BN38"/>
<evidence type="ECO:0000313" key="3">
    <source>
        <dbReference type="EMBL" id="TVZ72466.1"/>
    </source>
</evidence>
<dbReference type="InterPro" id="IPR044033">
    <property type="entry name" value="GpV-like_apex"/>
</dbReference>
<evidence type="ECO:0000256" key="1">
    <source>
        <dbReference type="SAM" id="MobiDB-lite"/>
    </source>
</evidence>
<dbReference type="InterPro" id="IPR037026">
    <property type="entry name" value="Vgr_OB-fold_dom_sf"/>
</dbReference>
<gene>
    <name evidence="3" type="ORF">FHU10_5146</name>
</gene>
<name>A0A542BN38_SERFO</name>
<proteinExistence type="predicted"/>
<dbReference type="EMBL" id="VISQ01000001">
    <property type="protein sequence ID" value="TVZ72466.1"/>
    <property type="molecule type" value="Genomic_DNA"/>
</dbReference>
<organism evidence="3">
    <name type="scientific">Serratia fonticola</name>
    <dbReference type="NCBI Taxonomy" id="47917"/>
    <lineage>
        <taxon>Bacteria</taxon>
        <taxon>Pseudomonadati</taxon>
        <taxon>Pseudomonadota</taxon>
        <taxon>Gammaproteobacteria</taxon>
        <taxon>Enterobacterales</taxon>
        <taxon>Yersiniaceae</taxon>
        <taxon>Serratia</taxon>
    </lineage>
</organism>
<evidence type="ECO:0000259" key="2">
    <source>
        <dbReference type="Pfam" id="PF18352"/>
    </source>
</evidence>
<reference evidence="3" key="2">
    <citation type="submission" date="2019-08" db="EMBL/GenBank/DDBJ databases">
        <title>Investigation of anaerobic lignin degradation for improved lignocellulosic biofuels.</title>
        <authorList>
            <person name="Deangelis K.PhD."/>
        </authorList>
    </citation>
    <scope>NUCLEOTIDE SEQUENCE [LARGE SCALE GENOMIC DNA]</scope>
    <source>
        <strain evidence="3">128R</strain>
    </source>
</reference>
<protein>
    <recommendedName>
        <fullName evidence="2">Phage protein Gp138 N-terminal domain-containing protein</fullName>
    </recommendedName>
</protein>
<dbReference type="Pfam" id="PF18352">
    <property type="entry name" value="Gp138_N"/>
    <property type="match status" value="1"/>
</dbReference>
<accession>A0A542BN38</accession>
<feature type="domain" description="Phage protein Gp138 N-terminal" evidence="2">
    <location>
        <begin position="36"/>
        <end position="132"/>
    </location>
</feature>
<reference evidence="3" key="1">
    <citation type="submission" date="2019-06" db="EMBL/GenBank/DDBJ databases">
        <authorList>
            <person name="Deangelis K."/>
            <person name="Huntemann M."/>
            <person name="Clum A."/>
            <person name="Pillay M."/>
            <person name="Palaniappan K."/>
            <person name="Varghese N."/>
            <person name="Mikhailova N."/>
            <person name="Stamatis D."/>
            <person name="Reddy T."/>
            <person name="Daum C."/>
            <person name="Shapiro N."/>
            <person name="Ivanova N."/>
            <person name="Kyrpides N."/>
            <person name="Woyke T."/>
        </authorList>
    </citation>
    <scope>NUCLEOTIDE SEQUENCE [LARGE SCALE GENOMIC DNA]</scope>
    <source>
        <strain evidence="3">128R</strain>
    </source>
</reference>
<comment type="caution">
    <text evidence="3">The sequence shown here is derived from an EMBL/GenBank/DDBJ whole genome shotgun (WGS) entry which is preliminary data.</text>
</comment>
<feature type="region of interest" description="Disordered" evidence="1">
    <location>
        <begin position="203"/>
        <end position="225"/>
    </location>
</feature>
<sequence>MAETSLTSGDPASRQSLPGVIEFAFKKMLQGIDGQLPAVVVGYDRETNRATVQPLISRLTTEGEPVERATIASVPVLALGGGGFAITFPLKAGDRGWIEASDRDISLFMQTNDKAIPNTLRMHEFSDGRFVPDMFASHTLPAENENEVIIQNKSGETLVGVKDDRIRLVVDSASITIDKNGITFAAGGQTLVFNAEGMHHNGTDVGANHRHAGVQRGNDESGGPV</sequence>
<dbReference type="InterPro" id="IPR041599">
    <property type="entry name" value="Gp138_N"/>
</dbReference>